<dbReference type="PANTHER" id="PTHR36863:SF1">
    <property type="entry name" value="SHIELDIN COMPLEX SUBUNIT 1"/>
    <property type="match status" value="1"/>
</dbReference>
<keyword evidence="4" id="KW-1185">Reference proteome</keyword>
<sequence length="216" mass="23627">MIAVTPAEKLFLDPAGILLLGLFPVVYKPFRRFAPFSSSTSSVEGESNPSPAAPAGCSAEGSEGANVSCSPKAGLCEPSGPDDAVLSWVYERDGAEDPSTRDSLDGFYKTYCSRQPERRDPTYEAASRCLSQKISELEQKDGTKYLSRCLQMAQLVLNRDGCKIFPNYPTSACFSKPAEGEMLENRRRTPGLSDDVLQFLLKQTQAERSPDVSHKK</sequence>
<name>A0A3L8SRN8_CHLGU</name>
<evidence type="ECO:0000256" key="1">
    <source>
        <dbReference type="SAM" id="MobiDB-lite"/>
    </source>
</evidence>
<dbReference type="Proteomes" id="UP000276834">
    <property type="component" value="Unassembled WGS sequence"/>
</dbReference>
<gene>
    <name evidence="3" type="ORF">DV515_00003903</name>
</gene>
<dbReference type="GO" id="GO:2001032">
    <property type="term" value="P:regulation of double-strand break repair via nonhomologous end joining"/>
    <property type="evidence" value="ECO:0007669"/>
    <property type="project" value="InterPro"/>
</dbReference>
<evidence type="ECO:0000313" key="4">
    <source>
        <dbReference type="Proteomes" id="UP000276834"/>
    </source>
</evidence>
<feature type="domain" description="Shieldin complex subunit 1 C-terminal" evidence="2">
    <location>
        <begin position="90"/>
        <end position="206"/>
    </location>
</feature>
<accession>A0A3L8SRN8</accession>
<reference evidence="3 4" key="1">
    <citation type="journal article" date="2018" name="Proc. R. Soc. B">
        <title>A non-coding region near Follistatin controls head colour polymorphism in the Gouldian finch.</title>
        <authorList>
            <person name="Toomey M.B."/>
            <person name="Marques C.I."/>
            <person name="Andrade P."/>
            <person name="Araujo P.M."/>
            <person name="Sabatino S."/>
            <person name="Gazda M.A."/>
            <person name="Afonso S."/>
            <person name="Lopes R.J."/>
            <person name="Corbo J.C."/>
            <person name="Carneiro M."/>
        </authorList>
    </citation>
    <scope>NUCLEOTIDE SEQUENCE [LARGE SCALE GENOMIC DNA]</scope>
    <source>
        <strain evidence="3">Red01</strain>
        <tissue evidence="3">Muscle</tissue>
    </source>
</reference>
<feature type="compositionally biased region" description="Low complexity" evidence="1">
    <location>
        <begin position="38"/>
        <end position="50"/>
    </location>
</feature>
<dbReference type="PANTHER" id="PTHR36863">
    <property type="entry name" value="SHIELDIN COMPLEX SUBUNIT 1"/>
    <property type="match status" value="1"/>
</dbReference>
<dbReference type="Pfam" id="PF15021">
    <property type="entry name" value="SHLD1_C"/>
    <property type="match status" value="1"/>
</dbReference>
<dbReference type="InterPro" id="IPR027821">
    <property type="entry name" value="SHLD1"/>
</dbReference>
<comment type="caution">
    <text evidence="3">The sequence shown here is derived from an EMBL/GenBank/DDBJ whole genome shotgun (WGS) entry which is preliminary data.</text>
</comment>
<evidence type="ECO:0000259" key="2">
    <source>
        <dbReference type="Pfam" id="PF15021"/>
    </source>
</evidence>
<evidence type="ECO:0000313" key="3">
    <source>
        <dbReference type="EMBL" id="RLW06976.1"/>
    </source>
</evidence>
<protein>
    <recommendedName>
        <fullName evidence="2">Shieldin complex subunit 1 C-terminal domain-containing protein</fullName>
    </recommendedName>
</protein>
<dbReference type="InterPro" id="IPR053898">
    <property type="entry name" value="SHLD1_C"/>
</dbReference>
<dbReference type="AlphaFoldDB" id="A0A3L8SRN8"/>
<dbReference type="EMBL" id="QUSF01000008">
    <property type="protein sequence ID" value="RLW06976.1"/>
    <property type="molecule type" value="Genomic_DNA"/>
</dbReference>
<feature type="region of interest" description="Disordered" evidence="1">
    <location>
        <begin position="38"/>
        <end position="59"/>
    </location>
</feature>
<dbReference type="OrthoDB" id="9446682at2759"/>
<proteinExistence type="predicted"/>
<dbReference type="STRING" id="44316.ENSEGOP00005002825"/>
<organism evidence="3 4">
    <name type="scientific">Chloebia gouldiae</name>
    <name type="common">Gouldian finch</name>
    <name type="synonym">Erythrura gouldiae</name>
    <dbReference type="NCBI Taxonomy" id="44316"/>
    <lineage>
        <taxon>Eukaryota</taxon>
        <taxon>Metazoa</taxon>
        <taxon>Chordata</taxon>
        <taxon>Craniata</taxon>
        <taxon>Vertebrata</taxon>
        <taxon>Euteleostomi</taxon>
        <taxon>Archelosauria</taxon>
        <taxon>Archosauria</taxon>
        <taxon>Dinosauria</taxon>
        <taxon>Saurischia</taxon>
        <taxon>Theropoda</taxon>
        <taxon>Coelurosauria</taxon>
        <taxon>Aves</taxon>
        <taxon>Neognathae</taxon>
        <taxon>Neoaves</taxon>
        <taxon>Telluraves</taxon>
        <taxon>Australaves</taxon>
        <taxon>Passeriformes</taxon>
        <taxon>Passeroidea</taxon>
        <taxon>Passeridae</taxon>
        <taxon>Chloebia</taxon>
    </lineage>
</organism>